<evidence type="ECO:0000256" key="1">
    <source>
        <dbReference type="SAM" id="SignalP"/>
    </source>
</evidence>
<dbReference type="AlphaFoldDB" id="A0A2A5W8Y8"/>
<evidence type="ECO:0000313" key="3">
    <source>
        <dbReference type="Proteomes" id="UP000219329"/>
    </source>
</evidence>
<accession>A0A2A5W8Y8</accession>
<comment type="caution">
    <text evidence="2">The sequence shown here is derived from an EMBL/GenBank/DDBJ whole genome shotgun (WGS) entry which is preliminary data.</text>
</comment>
<feature type="signal peptide" evidence="1">
    <location>
        <begin position="1"/>
        <end position="29"/>
    </location>
</feature>
<name>A0A2A5W8Y8_9GAMM</name>
<keyword evidence="1" id="KW-0732">Signal</keyword>
<gene>
    <name evidence="2" type="ORF">CNF02_10655</name>
</gene>
<protein>
    <submittedName>
        <fullName evidence="2">Uncharacterized protein</fullName>
    </submittedName>
</protein>
<reference evidence="2 3" key="1">
    <citation type="submission" date="2017-08" db="EMBL/GenBank/DDBJ databases">
        <title>Fine stratification of microbial communities through a metagenomic profile of the photic zone.</title>
        <authorList>
            <person name="Haro-Moreno J.M."/>
            <person name="Lopez-Perez M."/>
            <person name="De La Torre J."/>
            <person name="Picazo A."/>
            <person name="Camacho A."/>
            <person name="Rodriguez-Valera F."/>
        </authorList>
    </citation>
    <scope>NUCLEOTIDE SEQUENCE [LARGE SCALE GENOMIC DNA]</scope>
    <source>
        <strain evidence="2">MED-G28</strain>
    </source>
</reference>
<dbReference type="Proteomes" id="UP000219329">
    <property type="component" value="Unassembled WGS sequence"/>
</dbReference>
<sequence length="245" mass="28090">MFTHKIFKISATFVVTSVLLLGATLPALNAQGVDSHIPDLAGIWDGTPRSRPVNGERVPWGEENFPDLNDRARAYQEVWEEIMAPKYDCQPASSPAIQYDPYHKQITQWPDRVLIRYEKDDQLRTIWLDDREPTAVDFTLQGFSRGYYEDGSLYVTTTHFVFDIAGFDDYNGIPSSSQKIVTERYWKDGDELRLTLTVEDQMFFTGPVAYTTRWLPAGEGYKLAPYDCDPEASRASVRFFPSKYD</sequence>
<organism evidence="2 3">
    <name type="scientific">OM182 bacterium MED-G28</name>
    <dbReference type="NCBI Taxonomy" id="1986256"/>
    <lineage>
        <taxon>Bacteria</taxon>
        <taxon>Pseudomonadati</taxon>
        <taxon>Pseudomonadota</taxon>
        <taxon>Gammaproteobacteria</taxon>
        <taxon>OMG group</taxon>
        <taxon>OM182 clade</taxon>
    </lineage>
</organism>
<feature type="chain" id="PRO_5012359594" evidence="1">
    <location>
        <begin position="30"/>
        <end position="245"/>
    </location>
</feature>
<dbReference type="EMBL" id="NTJZ01000012">
    <property type="protein sequence ID" value="PDH32930.1"/>
    <property type="molecule type" value="Genomic_DNA"/>
</dbReference>
<proteinExistence type="predicted"/>
<evidence type="ECO:0000313" key="2">
    <source>
        <dbReference type="EMBL" id="PDH32930.1"/>
    </source>
</evidence>